<sequence length="131" mass="15060">MISSDAFGYINLLDGAADASWQRETLIMNNIANNDTPGYKRQDIEFESVLRRELIGTHERTLDRAVDVLDNDGNHVDGIEYTDYENFSYRLDGNNVDMDTENVELASEQIRYNAINTSIQNEFSRFKSVLR</sequence>
<dbReference type="InterPro" id="IPR006300">
    <property type="entry name" value="FlgB"/>
</dbReference>
<evidence type="ECO:0000256" key="3">
    <source>
        <dbReference type="ARBA" id="ARBA00014376"/>
    </source>
</evidence>
<dbReference type="AlphaFoldDB" id="A0A2G3E9S6"/>
<comment type="subcellular location">
    <subcellularLocation>
        <location evidence="1 6">Bacterial flagellum basal body</location>
    </subcellularLocation>
</comment>
<dbReference type="STRING" id="46206.SAMN02910377_01274"/>
<organism evidence="8 9">
    <name type="scientific">Pseudobutyrivibrio ruminis</name>
    <dbReference type="NCBI Taxonomy" id="46206"/>
    <lineage>
        <taxon>Bacteria</taxon>
        <taxon>Bacillati</taxon>
        <taxon>Bacillota</taxon>
        <taxon>Clostridia</taxon>
        <taxon>Lachnospirales</taxon>
        <taxon>Lachnospiraceae</taxon>
        <taxon>Pseudobutyrivibrio</taxon>
    </lineage>
</organism>
<reference evidence="8" key="2">
    <citation type="submission" date="2017-10" db="EMBL/GenBank/DDBJ databases">
        <authorList>
            <person name="Banno H."/>
            <person name="Chua N.-H."/>
        </authorList>
    </citation>
    <scope>NUCLEOTIDE SEQUENCE [LARGE SCALE GENOMIC DNA]</scope>
    <source>
        <strain evidence="8">JK10</strain>
        <strain evidence="7">JK626</strain>
    </source>
</reference>
<evidence type="ECO:0000313" key="7">
    <source>
        <dbReference type="EMBL" id="PHU34871.1"/>
    </source>
</evidence>
<dbReference type="EMBL" id="PDYF01000011">
    <property type="protein sequence ID" value="PHU34871.1"/>
    <property type="molecule type" value="Genomic_DNA"/>
</dbReference>
<gene>
    <name evidence="8" type="primary">flgB</name>
    <name evidence="8" type="ORF">CSX00_08765</name>
    <name evidence="7" type="ORF">CSX01_05910</name>
</gene>
<evidence type="ECO:0000256" key="5">
    <source>
        <dbReference type="ARBA" id="ARBA00024934"/>
    </source>
</evidence>
<evidence type="ECO:0000313" key="9">
    <source>
        <dbReference type="Proteomes" id="UP000224317"/>
    </source>
</evidence>
<evidence type="ECO:0000313" key="8">
    <source>
        <dbReference type="EMBL" id="PHU39987.1"/>
    </source>
</evidence>
<comment type="similarity">
    <text evidence="2 6">Belongs to the flagella basal body rod proteins family.</text>
</comment>
<dbReference type="GO" id="GO:0071978">
    <property type="term" value="P:bacterial-type flagellum-dependent swarming motility"/>
    <property type="evidence" value="ECO:0007669"/>
    <property type="project" value="TreeGrafter"/>
</dbReference>
<comment type="subunit">
    <text evidence="6">The basal body constitutes a major portion of the flagellar organelle and consists of a number of rings mounted on a central rod.</text>
</comment>
<evidence type="ECO:0000256" key="1">
    <source>
        <dbReference type="ARBA" id="ARBA00004117"/>
    </source>
</evidence>
<dbReference type="EMBL" id="PDYH01000033">
    <property type="protein sequence ID" value="PHU39987.1"/>
    <property type="molecule type" value="Genomic_DNA"/>
</dbReference>
<dbReference type="Proteomes" id="UP000225889">
    <property type="component" value="Unassembled WGS sequence"/>
</dbReference>
<dbReference type="PANTHER" id="PTHR30435:SF12">
    <property type="entry name" value="FLAGELLAR BASAL BODY ROD PROTEIN FLGB"/>
    <property type="match status" value="1"/>
</dbReference>
<protein>
    <recommendedName>
        <fullName evidence="3 6">Flagellar basal body rod protein FlgB</fullName>
    </recommendedName>
</protein>
<keyword evidence="8" id="KW-0282">Flagellum</keyword>
<dbReference type="GO" id="GO:0030694">
    <property type="term" value="C:bacterial-type flagellum basal body, rod"/>
    <property type="evidence" value="ECO:0007669"/>
    <property type="project" value="InterPro"/>
</dbReference>
<evidence type="ECO:0000256" key="6">
    <source>
        <dbReference type="PIRNR" id="PIRNR002889"/>
    </source>
</evidence>
<reference evidence="8" key="1">
    <citation type="submission" date="2017-10" db="EMBL/GenBank/DDBJ databases">
        <title>Resolving the taxonomy of Roseburia spp., Eubacterium rectale and Agathobacter spp. through phylogenomic analysis.</title>
        <authorList>
            <person name="Sheridan P.O."/>
            <person name="Walker A.W."/>
            <person name="Duncan S.H."/>
            <person name="Scott K.P."/>
            <person name="Toole P.W.O."/>
            <person name="Luis P."/>
            <person name="Flint H.J."/>
        </authorList>
    </citation>
    <scope>NUCLEOTIDE SEQUENCE [LARGE SCALE GENOMIC DNA]</scope>
    <source>
        <strain evidence="8">JK10</strain>
        <strain evidence="7">JK626</strain>
    </source>
</reference>
<name>A0A2G3E9S6_9FIRM</name>
<dbReference type="PIRSF" id="PIRSF002889">
    <property type="entry name" value="Rod_FlgB"/>
    <property type="match status" value="1"/>
</dbReference>
<dbReference type="RefSeq" id="WP_090150699.1">
    <property type="nucleotide sequence ID" value="NZ_PDYF01000011.1"/>
</dbReference>
<keyword evidence="9" id="KW-1185">Reference proteome</keyword>
<evidence type="ECO:0000256" key="2">
    <source>
        <dbReference type="ARBA" id="ARBA00009677"/>
    </source>
</evidence>
<comment type="caution">
    <text evidence="8">The sequence shown here is derived from an EMBL/GenBank/DDBJ whole genome shotgun (WGS) entry which is preliminary data.</text>
</comment>
<keyword evidence="4 6" id="KW-0975">Bacterial flagellum</keyword>
<evidence type="ECO:0000256" key="4">
    <source>
        <dbReference type="ARBA" id="ARBA00023143"/>
    </source>
</evidence>
<keyword evidence="8" id="KW-0966">Cell projection</keyword>
<comment type="function">
    <text evidence="5 6">Structural component of flagellum, the bacterial motility apparatus. Part of the rod structure of flagellar basal body.</text>
</comment>
<keyword evidence="8" id="KW-0969">Cilium</keyword>
<dbReference type="NCBIfam" id="TIGR01396">
    <property type="entry name" value="FlgB"/>
    <property type="match status" value="1"/>
</dbReference>
<accession>A0A2G3E9S6</accession>
<dbReference type="Proteomes" id="UP000224317">
    <property type="component" value="Unassembled WGS sequence"/>
</dbReference>
<proteinExistence type="inferred from homology"/>
<dbReference type="PANTHER" id="PTHR30435">
    <property type="entry name" value="FLAGELLAR PROTEIN"/>
    <property type="match status" value="1"/>
</dbReference>